<proteinExistence type="predicted"/>
<gene>
    <name evidence="2" type="ORF">Cgig2_002959</name>
</gene>
<organism evidence="2 3">
    <name type="scientific">Carnegiea gigantea</name>
    <dbReference type="NCBI Taxonomy" id="171969"/>
    <lineage>
        <taxon>Eukaryota</taxon>
        <taxon>Viridiplantae</taxon>
        <taxon>Streptophyta</taxon>
        <taxon>Embryophyta</taxon>
        <taxon>Tracheophyta</taxon>
        <taxon>Spermatophyta</taxon>
        <taxon>Magnoliopsida</taxon>
        <taxon>eudicotyledons</taxon>
        <taxon>Gunneridae</taxon>
        <taxon>Pentapetalae</taxon>
        <taxon>Caryophyllales</taxon>
        <taxon>Cactineae</taxon>
        <taxon>Cactaceae</taxon>
        <taxon>Cactoideae</taxon>
        <taxon>Echinocereeae</taxon>
        <taxon>Carnegiea</taxon>
    </lineage>
</organism>
<evidence type="ECO:0000313" key="2">
    <source>
        <dbReference type="EMBL" id="KAJ8420537.1"/>
    </source>
</evidence>
<keyword evidence="1" id="KW-0812">Transmembrane</keyword>
<comment type="caution">
    <text evidence="2">The sequence shown here is derived from an EMBL/GenBank/DDBJ whole genome shotgun (WGS) entry which is preliminary data.</text>
</comment>
<name>A0A9Q1GJR4_9CARY</name>
<reference evidence="2" key="1">
    <citation type="submission" date="2022-04" db="EMBL/GenBank/DDBJ databases">
        <title>Carnegiea gigantea Genome sequencing and assembly v2.</title>
        <authorList>
            <person name="Copetti D."/>
            <person name="Sanderson M.J."/>
            <person name="Burquez A."/>
            <person name="Wojciechowski M.F."/>
        </authorList>
    </citation>
    <scope>NUCLEOTIDE SEQUENCE</scope>
    <source>
        <strain evidence="2">SGP5-SGP5p</strain>
        <tissue evidence="2">Aerial part</tissue>
    </source>
</reference>
<sequence>MAFLCDCGLEVKLVEHHNNYRRTYACCPERVKILFLLHIRVALYHARTTCRIDNTLISGNVHRMTLHVRTAMNRYWMQREDMAMDNAVRADLAHMKVMLSLAGAMIVLLTVIILQDNDWATVTDSIVNKFGLNDALAMPLQFYTKTRTSSAVAMGAPCGIPSGDIVVIVWTSYMTPFNSSNGDWRNDVQHGPCSGREDTVNGGKFPARDAEDPRCYTNTPLSPPNHQLQATSWRTRWMVWKPLSYATIVENQFTLSPRSVIDVVATPSATSWVEKVSVMKLEAKNRKLKSTLLSVTATLRNVKDNDSHQTQQLQGGMRNEMDVFSLGMIMMIMMYVIMVGIVLE</sequence>
<feature type="transmembrane region" description="Helical" evidence="1">
    <location>
        <begin position="92"/>
        <end position="114"/>
    </location>
</feature>
<keyword evidence="1" id="KW-0472">Membrane</keyword>
<feature type="transmembrane region" description="Helical" evidence="1">
    <location>
        <begin position="323"/>
        <end position="343"/>
    </location>
</feature>
<dbReference type="EMBL" id="JAKOGI010003362">
    <property type="protein sequence ID" value="KAJ8420537.1"/>
    <property type="molecule type" value="Genomic_DNA"/>
</dbReference>
<dbReference type="AlphaFoldDB" id="A0A9Q1GJR4"/>
<evidence type="ECO:0000313" key="3">
    <source>
        <dbReference type="Proteomes" id="UP001153076"/>
    </source>
</evidence>
<dbReference type="Proteomes" id="UP001153076">
    <property type="component" value="Unassembled WGS sequence"/>
</dbReference>
<evidence type="ECO:0000256" key="1">
    <source>
        <dbReference type="SAM" id="Phobius"/>
    </source>
</evidence>
<keyword evidence="3" id="KW-1185">Reference proteome</keyword>
<keyword evidence="1" id="KW-1133">Transmembrane helix</keyword>
<protein>
    <submittedName>
        <fullName evidence="2">Uncharacterized protein</fullName>
    </submittedName>
</protein>
<accession>A0A9Q1GJR4</accession>